<gene>
    <name evidence="1" type="ORF">PHLCEN_2v8167</name>
</gene>
<keyword evidence="2" id="KW-1185">Reference proteome</keyword>
<sequence>FLALRVFAIWDRDIPITLLVLVLNLAPAATNLYTFMESMITFTADPVLGTYCNYVLGVPANTTL</sequence>
<dbReference type="Proteomes" id="UP000186601">
    <property type="component" value="Unassembled WGS sequence"/>
</dbReference>
<dbReference type="EMBL" id="MLYV02000833">
    <property type="protein sequence ID" value="PSR76853.1"/>
    <property type="molecule type" value="Genomic_DNA"/>
</dbReference>
<dbReference type="AlphaFoldDB" id="A0A2R6NUI3"/>
<organism evidence="1 2">
    <name type="scientific">Hermanssonia centrifuga</name>
    <dbReference type="NCBI Taxonomy" id="98765"/>
    <lineage>
        <taxon>Eukaryota</taxon>
        <taxon>Fungi</taxon>
        <taxon>Dikarya</taxon>
        <taxon>Basidiomycota</taxon>
        <taxon>Agaricomycotina</taxon>
        <taxon>Agaricomycetes</taxon>
        <taxon>Polyporales</taxon>
        <taxon>Meruliaceae</taxon>
        <taxon>Hermanssonia</taxon>
    </lineage>
</organism>
<proteinExistence type="predicted"/>
<feature type="non-terminal residue" evidence="1">
    <location>
        <position position="1"/>
    </location>
</feature>
<comment type="caution">
    <text evidence="1">The sequence shown here is derived from an EMBL/GenBank/DDBJ whole genome shotgun (WGS) entry which is preliminary data.</text>
</comment>
<accession>A0A2R6NUI3</accession>
<reference evidence="1 2" key="1">
    <citation type="submission" date="2018-02" db="EMBL/GenBank/DDBJ databases">
        <title>Genome sequence of the basidiomycete white-rot fungus Phlebia centrifuga.</title>
        <authorList>
            <person name="Granchi Z."/>
            <person name="Peng M."/>
            <person name="de Vries R.P."/>
            <person name="Hilden K."/>
            <person name="Makela M.R."/>
            <person name="Grigoriev I."/>
            <person name="Riley R."/>
        </authorList>
    </citation>
    <scope>NUCLEOTIDE SEQUENCE [LARGE SCALE GENOMIC DNA]</scope>
    <source>
        <strain evidence="1 2">FBCC195</strain>
    </source>
</reference>
<protein>
    <submittedName>
        <fullName evidence="1">Uncharacterized protein</fullName>
    </submittedName>
</protein>
<evidence type="ECO:0000313" key="2">
    <source>
        <dbReference type="Proteomes" id="UP000186601"/>
    </source>
</evidence>
<name>A0A2R6NUI3_9APHY</name>
<evidence type="ECO:0000313" key="1">
    <source>
        <dbReference type="EMBL" id="PSR76853.1"/>
    </source>
</evidence>